<keyword evidence="2" id="KW-0472">Membrane</keyword>
<protein>
    <recommendedName>
        <fullName evidence="5">F5/8 type C domain-containing protein</fullName>
    </recommendedName>
</protein>
<comment type="caution">
    <text evidence="3">The sequence shown here is derived from an EMBL/GenBank/DDBJ whole genome shotgun (WGS) entry which is preliminary data.</text>
</comment>
<feature type="compositionally biased region" description="Acidic residues" evidence="1">
    <location>
        <begin position="48"/>
        <end position="85"/>
    </location>
</feature>
<keyword evidence="2" id="KW-0812">Transmembrane</keyword>
<feature type="compositionally biased region" description="Low complexity" evidence="1">
    <location>
        <begin position="316"/>
        <end position="330"/>
    </location>
</feature>
<dbReference type="RefSeq" id="WP_209923856.1">
    <property type="nucleotide sequence ID" value="NZ_JAGIOP010000003.1"/>
</dbReference>
<feature type="region of interest" description="Disordered" evidence="1">
    <location>
        <begin position="316"/>
        <end position="362"/>
    </location>
</feature>
<feature type="compositionally biased region" description="Basic and acidic residues" evidence="1">
    <location>
        <begin position="38"/>
        <end position="47"/>
    </location>
</feature>
<keyword evidence="2" id="KW-1133">Transmembrane helix</keyword>
<gene>
    <name evidence="3" type="ORF">JOF57_006174</name>
</gene>
<evidence type="ECO:0000313" key="4">
    <source>
        <dbReference type="Proteomes" id="UP000694460"/>
    </source>
</evidence>
<evidence type="ECO:0000256" key="2">
    <source>
        <dbReference type="SAM" id="Phobius"/>
    </source>
</evidence>
<feature type="compositionally biased region" description="Pro residues" evidence="1">
    <location>
        <begin position="160"/>
        <end position="180"/>
    </location>
</feature>
<reference evidence="3 4" key="1">
    <citation type="submission" date="2021-03" db="EMBL/GenBank/DDBJ databases">
        <title>Sequencing the genomes of 1000 actinobacteria strains.</title>
        <authorList>
            <person name="Klenk H.-P."/>
        </authorList>
    </citation>
    <scope>NUCLEOTIDE SEQUENCE [LARGE SCALE GENOMIC DNA]</scope>
    <source>
        <strain evidence="3 4">DSM 46713</strain>
    </source>
</reference>
<evidence type="ECO:0000256" key="1">
    <source>
        <dbReference type="SAM" id="MobiDB-lite"/>
    </source>
</evidence>
<sequence>MTEPNREPAEWITRLKRQYGSGDDVRASAVRGADGTDEADRFGRAGFDDPDMPDEPDDEADSDLDSEPADDDDIYVDELDEDEGPLDAVASDEALGGAELPSAPVDLDTSAYVTGIGSPDTEEQGRTRRFNPWVAGGFAAAAAVATIVTLVIATATSRDPVPPPSPPSPVAKPAPPPPVSQTPKEVDGPLRFTATSACDRLPGSTPAQLLADLNSDAPWVCATDTPGEYLTLVLDRPARVTAVAITPGAVLKGNGVNQADPWPQYRVVKRVQWSFDDPANTVKSQDTGLTHGEVRMAMPSVLTSVVTVLIQETSRPPRIATPTTAPAKPTNGDLVGSILGSGPGVPATNDEALLPDDNRADPSDGKFAISSIRLIGHEV</sequence>
<feature type="transmembrane region" description="Helical" evidence="2">
    <location>
        <begin position="133"/>
        <end position="155"/>
    </location>
</feature>
<evidence type="ECO:0008006" key="5">
    <source>
        <dbReference type="Google" id="ProtNLM"/>
    </source>
</evidence>
<accession>A0ABS5A360</accession>
<evidence type="ECO:0000313" key="3">
    <source>
        <dbReference type="EMBL" id="MBP2456198.1"/>
    </source>
</evidence>
<dbReference type="EMBL" id="JAGIOP010000003">
    <property type="protein sequence ID" value="MBP2456198.1"/>
    <property type="molecule type" value="Genomic_DNA"/>
</dbReference>
<proteinExistence type="predicted"/>
<organism evidence="3 4">
    <name type="scientific">Mycolicibacterium lutetiense</name>
    <dbReference type="NCBI Taxonomy" id="1641992"/>
    <lineage>
        <taxon>Bacteria</taxon>
        <taxon>Bacillati</taxon>
        <taxon>Actinomycetota</taxon>
        <taxon>Actinomycetes</taxon>
        <taxon>Mycobacteriales</taxon>
        <taxon>Mycobacteriaceae</taxon>
        <taxon>Mycolicibacterium</taxon>
    </lineage>
</organism>
<keyword evidence="4" id="KW-1185">Reference proteome</keyword>
<feature type="region of interest" description="Disordered" evidence="1">
    <location>
        <begin position="158"/>
        <end position="187"/>
    </location>
</feature>
<name>A0ABS5A360_9MYCO</name>
<feature type="region of interest" description="Disordered" evidence="1">
    <location>
        <begin position="18"/>
        <end position="103"/>
    </location>
</feature>
<dbReference type="Proteomes" id="UP000694460">
    <property type="component" value="Unassembled WGS sequence"/>
</dbReference>